<proteinExistence type="inferred from homology"/>
<sequence length="489" mass="53432">MFKRQILSVKSICTVALTCVIFSSTYLVLEAKLPPSSVDLPPVIARVSPSIVSVMVEPKKKVSVEQMFNAYGFGNLPEDHPLKNYFRKDFHKFFSGEEPILSDTVERLMFGSGFFITDDGYILTSNHIVEDGASFSVILSDDTELPAKLVGTDALFDLAVLKVQSDRKFIPVEFEDANNIRVGEAVFTIGNPFRLRGTVSAGIVSALDRDIPDRPGTFTQIDAPINQGNSGGPCFNALGHVIGVNAMIVTSGQFHMGVGLIIPLSIIKKAIPSLISKGRVDHGWFGIMTQNLTQELAIPLGLRGTKGSLITAVVKESPADKAGMKVGDVICMLDGRIIKSHQDFVWQIASRSPKEQVKISLCKEGSKHSVAVVLGSSPTAKNDMHLEVGDKELLGMVLQDINDGNKKLVRIVALNPNREREVEAKGIQKGMTIVSVNTHEVSCIKDVERLIGKAKEKKRDSVLLQIKYDPDMQSGNDNMSRFVSLKIDK</sequence>
<dbReference type="GO" id="GO:0006508">
    <property type="term" value="P:proteolysis"/>
    <property type="evidence" value="ECO:0007669"/>
    <property type="project" value="UniProtKB-KW"/>
</dbReference>
<keyword evidence="3" id="KW-0378">Hydrolase</keyword>
<evidence type="ECO:0000313" key="12">
    <source>
        <dbReference type="EMBL" id="AYJ71461.1"/>
    </source>
</evidence>
<dbReference type="AlphaFoldDB" id="A0A3S7UQH9"/>
<dbReference type="SUPFAM" id="SSF50494">
    <property type="entry name" value="Trypsin-like serine proteases"/>
    <property type="match status" value="1"/>
</dbReference>
<name>A0A3S7UQH9_LIBAS</name>
<keyword evidence="5" id="KW-0812">Transmembrane</keyword>
<evidence type="ECO:0000313" key="9">
    <source>
        <dbReference type="EMBL" id="AYJ71452.1"/>
    </source>
</evidence>
<dbReference type="Gene3D" id="2.30.42.10">
    <property type="match status" value="2"/>
</dbReference>
<dbReference type="PROSITE" id="PS50106">
    <property type="entry name" value="PDZ"/>
    <property type="match status" value="1"/>
</dbReference>
<dbReference type="SMART" id="SM00228">
    <property type="entry name" value="PDZ"/>
    <property type="match status" value="2"/>
</dbReference>
<dbReference type="EMBL" id="MF928419">
    <property type="protein sequence ID" value="AYJ71452.1"/>
    <property type="molecule type" value="Genomic_DNA"/>
</dbReference>
<dbReference type="EMBL" id="MF928423">
    <property type="protein sequence ID" value="AYJ71456.1"/>
    <property type="molecule type" value="Genomic_DNA"/>
</dbReference>
<dbReference type="GeneID" id="93076869"/>
<dbReference type="RefSeq" id="WP_015452461.1">
    <property type="nucleotide sequence ID" value="NZ_CP010804.2"/>
</dbReference>
<keyword evidence="5" id="KW-1133">Transmembrane helix</keyword>
<dbReference type="InterPro" id="IPR001478">
    <property type="entry name" value="PDZ"/>
</dbReference>
<evidence type="ECO:0000259" key="6">
    <source>
        <dbReference type="PROSITE" id="PS50106"/>
    </source>
</evidence>
<evidence type="ECO:0000313" key="8">
    <source>
        <dbReference type="EMBL" id="AYJ71451.1"/>
    </source>
</evidence>
<dbReference type="SMR" id="A0A3S7UQH9"/>
<evidence type="ECO:0000256" key="3">
    <source>
        <dbReference type="ARBA" id="ARBA00022801"/>
    </source>
</evidence>
<dbReference type="Pfam" id="PF13180">
    <property type="entry name" value="PDZ_2"/>
    <property type="match status" value="1"/>
</dbReference>
<dbReference type="EMBL" id="MF928418">
    <property type="protein sequence ID" value="AYJ71451.1"/>
    <property type="molecule type" value="Genomic_DNA"/>
</dbReference>
<dbReference type="PANTHER" id="PTHR22939">
    <property type="entry name" value="SERINE PROTEASE FAMILY S1C HTRA-RELATED"/>
    <property type="match status" value="1"/>
</dbReference>
<evidence type="ECO:0000313" key="10">
    <source>
        <dbReference type="EMBL" id="AYJ71454.1"/>
    </source>
</evidence>
<feature type="transmembrane region" description="Helical" evidence="5">
    <location>
        <begin position="12"/>
        <end position="29"/>
    </location>
</feature>
<dbReference type="InterPro" id="IPR001940">
    <property type="entry name" value="Peptidase_S1C"/>
</dbReference>
<keyword evidence="5" id="KW-0472">Membrane</keyword>
<keyword evidence="2 13" id="KW-0645">Protease</keyword>
<dbReference type="Pfam" id="PF13365">
    <property type="entry name" value="Trypsin_2"/>
    <property type="match status" value="1"/>
</dbReference>
<evidence type="ECO:0000256" key="2">
    <source>
        <dbReference type="ARBA" id="ARBA00022670"/>
    </source>
</evidence>
<dbReference type="OMA" id="KGMEMSA"/>
<evidence type="ECO:0000313" key="13">
    <source>
        <dbReference type="EMBL" id="AYJ71462.1"/>
    </source>
</evidence>
<dbReference type="EMBL" id="MF928428">
    <property type="protein sequence ID" value="AYJ71461.1"/>
    <property type="molecule type" value="Genomic_DNA"/>
</dbReference>
<dbReference type="InterPro" id="IPR036034">
    <property type="entry name" value="PDZ_sf"/>
</dbReference>
<dbReference type="EMBL" id="MF928416">
    <property type="protein sequence ID" value="AYJ71449.1"/>
    <property type="molecule type" value="Genomic_DNA"/>
</dbReference>
<dbReference type="EMBL" id="MF928429">
    <property type="protein sequence ID" value="AYJ71462.1"/>
    <property type="molecule type" value="Genomic_DNA"/>
</dbReference>
<evidence type="ECO:0000313" key="11">
    <source>
        <dbReference type="EMBL" id="AYJ71456.1"/>
    </source>
</evidence>
<dbReference type="GO" id="GO:0004252">
    <property type="term" value="F:serine-type endopeptidase activity"/>
    <property type="evidence" value="ECO:0007669"/>
    <property type="project" value="InterPro"/>
</dbReference>
<keyword evidence="4" id="KW-0720">Serine protease</keyword>
<dbReference type="InterPro" id="IPR043504">
    <property type="entry name" value="Peptidase_S1_PA_chymotrypsin"/>
</dbReference>
<dbReference type="EMBL" id="MF928421">
    <property type="protein sequence ID" value="AYJ71454.1"/>
    <property type="molecule type" value="Genomic_DNA"/>
</dbReference>
<evidence type="ECO:0000313" key="7">
    <source>
        <dbReference type="EMBL" id="AYJ71449.1"/>
    </source>
</evidence>
<reference evidence="13" key="1">
    <citation type="submission" date="2017-09" db="EMBL/GenBank/DDBJ databases">
        <title>Gene study of 'Candidatus liberibacter asiaticus'.</title>
        <authorList>
            <person name="Motghare M.R."/>
            <person name="Ghosh D.K."/>
            <person name="Surwase D.R."/>
            <person name="Kokne A.D."/>
        </authorList>
    </citation>
    <scope>NUCLEOTIDE SEQUENCE</scope>
    <source>
        <strain evidence="13">Ak3</strain>
        <strain evidence="11">An</strain>
        <strain evidence="12">Ap9</strain>
        <strain evidence="10">L3P25</strain>
        <strain evidence="9">L3P4</strain>
        <strain evidence="8">RAL</strain>
        <strain evidence="7">RMO</strain>
    </source>
</reference>
<evidence type="ECO:0000256" key="1">
    <source>
        <dbReference type="ARBA" id="ARBA00010541"/>
    </source>
</evidence>
<evidence type="ECO:0000256" key="4">
    <source>
        <dbReference type="ARBA" id="ARBA00022825"/>
    </source>
</evidence>
<dbReference type="SUPFAM" id="SSF50156">
    <property type="entry name" value="PDZ domain-like"/>
    <property type="match status" value="1"/>
</dbReference>
<feature type="domain" description="PDZ" evidence="6">
    <location>
        <begin position="274"/>
        <end position="340"/>
    </location>
</feature>
<dbReference type="Gene3D" id="2.40.10.10">
    <property type="entry name" value="Trypsin-like serine proteases"/>
    <property type="match status" value="2"/>
</dbReference>
<comment type="similarity">
    <text evidence="1">Belongs to the peptidase S1C family.</text>
</comment>
<organism evidence="13">
    <name type="scientific">Liberibacter asiaticus</name>
    <name type="common">Citrus greening disease</name>
    <name type="synonym">Liberobacter asiaticum</name>
    <dbReference type="NCBI Taxonomy" id="34021"/>
    <lineage>
        <taxon>Bacteria</taxon>
        <taxon>Pseudomonadati</taxon>
        <taxon>Pseudomonadota</taxon>
        <taxon>Alphaproteobacteria</taxon>
        <taxon>Hyphomicrobiales</taxon>
        <taxon>Rhizobiaceae</taxon>
        <taxon>Liberibacter</taxon>
    </lineage>
</organism>
<dbReference type="PRINTS" id="PR00834">
    <property type="entry name" value="PROTEASES2C"/>
</dbReference>
<dbReference type="PANTHER" id="PTHR22939:SF129">
    <property type="entry name" value="SERINE PROTEASE HTRA2, MITOCHONDRIAL"/>
    <property type="match status" value="1"/>
</dbReference>
<protein>
    <submittedName>
        <fullName evidence="13">Serine protease do-like protein</fullName>
    </submittedName>
</protein>
<evidence type="ECO:0000256" key="5">
    <source>
        <dbReference type="SAM" id="Phobius"/>
    </source>
</evidence>
<accession>A0A3S7UQH9</accession>
<dbReference type="InterPro" id="IPR009003">
    <property type="entry name" value="Peptidase_S1_PA"/>
</dbReference>